<keyword evidence="3" id="KW-1185">Reference proteome</keyword>
<sequence length="72" mass="8242">MHLTFASEPNLVGATRAQQRPYGAWATTRSEVTPCPLRLHFQKYTMHYKRWRSAEMPAGPVVGHGRLDHLPE</sequence>
<evidence type="ECO:0000313" key="3">
    <source>
        <dbReference type="Proteomes" id="UP001586593"/>
    </source>
</evidence>
<gene>
    <name evidence="2" type="ORF">VTK73DRAFT_5035</name>
</gene>
<evidence type="ECO:0000313" key="2">
    <source>
        <dbReference type="EMBL" id="KAL1836543.1"/>
    </source>
</evidence>
<evidence type="ECO:0000256" key="1">
    <source>
        <dbReference type="SAM" id="MobiDB-lite"/>
    </source>
</evidence>
<name>A0ABR3V444_9PEZI</name>
<organism evidence="2 3">
    <name type="scientific">Phialemonium thermophilum</name>
    <dbReference type="NCBI Taxonomy" id="223376"/>
    <lineage>
        <taxon>Eukaryota</taxon>
        <taxon>Fungi</taxon>
        <taxon>Dikarya</taxon>
        <taxon>Ascomycota</taxon>
        <taxon>Pezizomycotina</taxon>
        <taxon>Sordariomycetes</taxon>
        <taxon>Sordariomycetidae</taxon>
        <taxon>Cephalothecales</taxon>
        <taxon>Cephalothecaceae</taxon>
        <taxon>Phialemonium</taxon>
    </lineage>
</organism>
<reference evidence="2 3" key="1">
    <citation type="journal article" date="2024" name="Commun. Biol.">
        <title>Comparative genomic analysis of thermophilic fungi reveals convergent evolutionary adaptations and gene losses.</title>
        <authorList>
            <person name="Steindorff A.S."/>
            <person name="Aguilar-Pontes M.V."/>
            <person name="Robinson A.J."/>
            <person name="Andreopoulos B."/>
            <person name="LaButti K."/>
            <person name="Kuo A."/>
            <person name="Mondo S."/>
            <person name="Riley R."/>
            <person name="Otillar R."/>
            <person name="Haridas S."/>
            <person name="Lipzen A."/>
            <person name="Grimwood J."/>
            <person name="Schmutz J."/>
            <person name="Clum A."/>
            <person name="Reid I.D."/>
            <person name="Moisan M.C."/>
            <person name="Butler G."/>
            <person name="Nguyen T.T.M."/>
            <person name="Dewar K."/>
            <person name="Conant G."/>
            <person name="Drula E."/>
            <person name="Henrissat B."/>
            <person name="Hansel C."/>
            <person name="Singer S."/>
            <person name="Hutchinson M.I."/>
            <person name="de Vries R.P."/>
            <person name="Natvig D.O."/>
            <person name="Powell A.J."/>
            <person name="Tsang A."/>
            <person name="Grigoriev I.V."/>
        </authorList>
    </citation>
    <scope>NUCLEOTIDE SEQUENCE [LARGE SCALE GENOMIC DNA]</scope>
    <source>
        <strain evidence="2 3">ATCC 24622</strain>
    </source>
</reference>
<protein>
    <submittedName>
        <fullName evidence="2">Uncharacterized protein</fullName>
    </submittedName>
</protein>
<dbReference type="Proteomes" id="UP001586593">
    <property type="component" value="Unassembled WGS sequence"/>
</dbReference>
<dbReference type="EMBL" id="JAZHXJ010002819">
    <property type="protein sequence ID" value="KAL1836543.1"/>
    <property type="molecule type" value="Genomic_DNA"/>
</dbReference>
<feature type="region of interest" description="Disordered" evidence="1">
    <location>
        <begin position="1"/>
        <end position="22"/>
    </location>
</feature>
<accession>A0ABR3V444</accession>
<proteinExistence type="predicted"/>
<comment type="caution">
    <text evidence="2">The sequence shown here is derived from an EMBL/GenBank/DDBJ whole genome shotgun (WGS) entry which is preliminary data.</text>
</comment>